<dbReference type="EMBL" id="CACSIK010000001">
    <property type="protein sequence ID" value="CAA0093519.1"/>
    <property type="molecule type" value="Genomic_DNA"/>
</dbReference>
<dbReference type="EC" id="2.3.1.20" evidence="4"/>
<evidence type="ECO:0000259" key="12">
    <source>
        <dbReference type="Pfam" id="PF06974"/>
    </source>
</evidence>
<evidence type="ECO:0000256" key="1">
    <source>
        <dbReference type="ARBA" id="ARBA00004771"/>
    </source>
</evidence>
<dbReference type="GO" id="GO:0001666">
    <property type="term" value="P:response to hypoxia"/>
    <property type="evidence" value="ECO:0007669"/>
    <property type="project" value="TreeGrafter"/>
</dbReference>
<dbReference type="Pfam" id="PF03007">
    <property type="entry name" value="WS_DGAT_cat"/>
    <property type="match status" value="1"/>
</dbReference>
<comment type="similarity">
    <text evidence="3">Belongs to the long-chain O-acyltransferase family.</text>
</comment>
<dbReference type="GO" id="GO:0051701">
    <property type="term" value="P:biological process involved in interaction with host"/>
    <property type="evidence" value="ECO:0007669"/>
    <property type="project" value="TreeGrafter"/>
</dbReference>
<evidence type="ECO:0000256" key="7">
    <source>
        <dbReference type="ARBA" id="ARBA00022798"/>
    </source>
</evidence>
<dbReference type="AlphaFoldDB" id="A0A5S9NSI5"/>
<protein>
    <recommendedName>
        <fullName evidence="4">diacylglycerol O-acyltransferase</fullName>
        <ecNumber evidence="4">2.3.1.20</ecNumber>
    </recommendedName>
</protein>
<dbReference type="InterPro" id="IPR009721">
    <property type="entry name" value="O-acyltransferase_WSD1_C"/>
</dbReference>
<evidence type="ECO:0000313" key="13">
    <source>
        <dbReference type="EMBL" id="CAA0093519.1"/>
    </source>
</evidence>
<accession>A0A5S9NSI5</accession>
<comment type="catalytic activity">
    <reaction evidence="10">
        <text>an acyl-CoA + a 1,2-diacyl-sn-glycerol = a triacyl-sn-glycerol + CoA</text>
        <dbReference type="Rhea" id="RHEA:10868"/>
        <dbReference type="ChEBI" id="CHEBI:17815"/>
        <dbReference type="ChEBI" id="CHEBI:57287"/>
        <dbReference type="ChEBI" id="CHEBI:58342"/>
        <dbReference type="ChEBI" id="CHEBI:64615"/>
        <dbReference type="EC" id="2.3.1.20"/>
    </reaction>
</comment>
<gene>
    <name evidence="13" type="ORF">IHBHHGIJ_02488</name>
    <name evidence="14" type="ORF">KFEGEMFD_02675</name>
</gene>
<dbReference type="PANTHER" id="PTHR31650">
    <property type="entry name" value="O-ACYLTRANSFERASE (WSD1-LIKE) FAMILY PROTEIN"/>
    <property type="match status" value="1"/>
</dbReference>
<dbReference type="UniPathway" id="UPA00282"/>
<dbReference type="NCBIfam" id="TIGR02946">
    <property type="entry name" value="acyl_WS_DGAT"/>
    <property type="match status" value="1"/>
</dbReference>
<evidence type="ECO:0000256" key="6">
    <source>
        <dbReference type="ARBA" id="ARBA00022679"/>
    </source>
</evidence>
<name>A0A5S9NSI5_9GAMM</name>
<proteinExistence type="inferred from homology"/>
<dbReference type="GO" id="GO:0019432">
    <property type="term" value="P:triglyceride biosynthetic process"/>
    <property type="evidence" value="ECO:0007669"/>
    <property type="project" value="UniProtKB-UniPathway"/>
</dbReference>
<reference evidence="15 16" key="1">
    <citation type="submission" date="2019-11" db="EMBL/GenBank/DDBJ databases">
        <authorList>
            <person name="Holert J."/>
        </authorList>
    </citation>
    <scope>NUCLEOTIDE SEQUENCE [LARGE SCALE GENOMIC DNA]</scope>
    <source>
        <strain evidence="14">BC3_2A</strain>
        <strain evidence="13">SB11_1A</strain>
    </source>
</reference>
<comment type="pathway">
    <text evidence="2">Lipid metabolism.</text>
</comment>
<dbReference type="Pfam" id="PF06974">
    <property type="entry name" value="WS_DGAT_C"/>
    <property type="match status" value="1"/>
</dbReference>
<dbReference type="OrthoDB" id="9810950at2"/>
<comment type="pathway">
    <text evidence="1">Glycerolipid metabolism; triacylglycerol biosynthesis.</text>
</comment>
<feature type="domain" description="O-acyltransferase WSD1-like N-terminal" evidence="11">
    <location>
        <begin position="4"/>
        <end position="272"/>
    </location>
</feature>
<evidence type="ECO:0000256" key="10">
    <source>
        <dbReference type="ARBA" id="ARBA00048109"/>
    </source>
</evidence>
<dbReference type="Proteomes" id="UP000435877">
    <property type="component" value="Unassembled WGS sequence"/>
</dbReference>
<dbReference type="PANTHER" id="PTHR31650:SF1">
    <property type="entry name" value="WAX ESTER SYNTHASE_DIACYLGLYCEROL ACYLTRANSFERASE 4-RELATED"/>
    <property type="match status" value="1"/>
</dbReference>
<dbReference type="EMBL" id="CACSIM010000004">
    <property type="protein sequence ID" value="CAA0111460.1"/>
    <property type="molecule type" value="Genomic_DNA"/>
</dbReference>
<keyword evidence="7" id="KW-0319">Glycerol metabolism</keyword>
<evidence type="ECO:0000256" key="3">
    <source>
        <dbReference type="ARBA" id="ARBA00009587"/>
    </source>
</evidence>
<organism evidence="13 15">
    <name type="scientific">Zhongshania aliphaticivorans</name>
    <dbReference type="NCBI Taxonomy" id="1470434"/>
    <lineage>
        <taxon>Bacteria</taxon>
        <taxon>Pseudomonadati</taxon>
        <taxon>Pseudomonadota</taxon>
        <taxon>Gammaproteobacteria</taxon>
        <taxon>Cellvibrionales</taxon>
        <taxon>Spongiibacteraceae</taxon>
        <taxon>Zhongshania</taxon>
    </lineage>
</organism>
<evidence type="ECO:0000256" key="5">
    <source>
        <dbReference type="ARBA" id="ARBA00022516"/>
    </source>
</evidence>
<dbReference type="InterPro" id="IPR004255">
    <property type="entry name" value="O-acyltransferase_WSD1_N"/>
</dbReference>
<sequence length="476" mass="52620">MKQLSPTDTLFVNLETPRTPLHISSLQVYDPPAAGENPVRFKDVLQRYEQRLGRSSVFRRKLARVAFDLDSPYWIEDADFDLEFHVRHIALPKPGDWRQFCILIARLQSQSLDLSRPPWEAYVIEGLDNINGLPSGSWAMLSKTHHAAIDGSTGNQMAVALHDLEPYPVEIKVADTWKPESEPGQLKMLGKAYLNLFKTPKQIKTMAGQVIKSRSNKIRSRFDSTSHIHDLKERIRFNADVSPQRVFGGLRIELSQLKHIKNVVKDATLNDVLLSIVSGAMRHYLSEKNEMPDGPLTVMVPISTRTKEGVNADGGNEVAAMNVKMCIDIADPLERLKGIHSDAVASKAYADAVGADMMSSMIESIPAGLMSLGMRAAAKTGLMSKAPTPHTVVTNVPGPQFPLYFCGAKSSLAMGLGCLADGSGLFHTVASYNGYLSLTFLSCKEMMPDPDFYHQCINRSFKEHLEAADVLVNAKE</sequence>
<keyword evidence="8" id="KW-0443">Lipid metabolism</keyword>
<dbReference type="GO" id="GO:0006071">
    <property type="term" value="P:glycerol metabolic process"/>
    <property type="evidence" value="ECO:0007669"/>
    <property type="project" value="UniProtKB-KW"/>
</dbReference>
<evidence type="ECO:0000256" key="8">
    <source>
        <dbReference type="ARBA" id="ARBA00023098"/>
    </source>
</evidence>
<evidence type="ECO:0000256" key="2">
    <source>
        <dbReference type="ARBA" id="ARBA00005189"/>
    </source>
</evidence>
<dbReference type="GO" id="GO:0071731">
    <property type="term" value="P:response to nitric oxide"/>
    <property type="evidence" value="ECO:0007669"/>
    <property type="project" value="TreeGrafter"/>
</dbReference>
<evidence type="ECO:0000313" key="15">
    <source>
        <dbReference type="Proteomes" id="UP000435877"/>
    </source>
</evidence>
<dbReference type="RefSeq" id="WP_159269018.1">
    <property type="nucleotide sequence ID" value="NZ_CACSIK010000001.1"/>
</dbReference>
<evidence type="ECO:0000313" key="16">
    <source>
        <dbReference type="Proteomes" id="UP000439591"/>
    </source>
</evidence>
<evidence type="ECO:0000259" key="11">
    <source>
        <dbReference type="Pfam" id="PF03007"/>
    </source>
</evidence>
<keyword evidence="15" id="KW-1185">Reference proteome</keyword>
<evidence type="ECO:0000256" key="9">
    <source>
        <dbReference type="ARBA" id="ARBA00023315"/>
    </source>
</evidence>
<keyword evidence="9 13" id="KW-0012">Acyltransferase</keyword>
<keyword evidence="6 13" id="KW-0808">Transferase</keyword>
<dbReference type="InterPro" id="IPR045034">
    <property type="entry name" value="O-acyltransferase_WSD1-like"/>
</dbReference>
<dbReference type="GO" id="GO:0005886">
    <property type="term" value="C:plasma membrane"/>
    <property type="evidence" value="ECO:0007669"/>
    <property type="project" value="TreeGrafter"/>
</dbReference>
<evidence type="ECO:0000313" key="14">
    <source>
        <dbReference type="EMBL" id="CAA0111460.1"/>
    </source>
</evidence>
<keyword evidence="5" id="KW-0444">Lipid biosynthesis</keyword>
<feature type="domain" description="O-acyltransferase WSD1 C-terminal" evidence="12">
    <location>
        <begin position="315"/>
        <end position="463"/>
    </location>
</feature>
<evidence type="ECO:0000256" key="4">
    <source>
        <dbReference type="ARBA" id="ARBA00013244"/>
    </source>
</evidence>
<dbReference type="Proteomes" id="UP000439591">
    <property type="component" value="Unassembled WGS sequence"/>
</dbReference>
<dbReference type="GO" id="GO:0004144">
    <property type="term" value="F:diacylglycerol O-acyltransferase activity"/>
    <property type="evidence" value="ECO:0007669"/>
    <property type="project" value="UniProtKB-EC"/>
</dbReference>
<dbReference type="InterPro" id="IPR014292">
    <property type="entry name" value="Acyl_transf_WS/DGAT"/>
</dbReference>